<dbReference type="GeneID" id="7331226"/>
<protein>
    <submittedName>
        <fullName evidence="7">YjgP/YjgQ family membrane permease</fullName>
    </submittedName>
</protein>
<dbReference type="Proteomes" id="UP000001364">
    <property type="component" value="Chromosome"/>
</dbReference>
<evidence type="ECO:0000256" key="5">
    <source>
        <dbReference type="ARBA" id="ARBA00023136"/>
    </source>
</evidence>
<dbReference type="GO" id="GO:0055085">
    <property type="term" value="P:transmembrane transport"/>
    <property type="evidence" value="ECO:0007669"/>
    <property type="project" value="InterPro"/>
</dbReference>
<dbReference type="Pfam" id="PF03739">
    <property type="entry name" value="LptF_LptG"/>
    <property type="match status" value="1"/>
</dbReference>
<dbReference type="NCBIfam" id="TIGR04408">
    <property type="entry name" value="LptG_lptG"/>
    <property type="match status" value="1"/>
</dbReference>
<dbReference type="EMBL" id="CP001340">
    <property type="protein sequence ID" value="ACL95226.1"/>
    <property type="molecule type" value="Genomic_DNA"/>
</dbReference>
<keyword evidence="8" id="KW-1185">Reference proteome</keyword>
<evidence type="ECO:0000313" key="7">
    <source>
        <dbReference type="EMBL" id="ACL95226.1"/>
    </source>
</evidence>
<dbReference type="AlphaFoldDB" id="A0A0H3C7C4"/>
<evidence type="ECO:0000256" key="4">
    <source>
        <dbReference type="ARBA" id="ARBA00022989"/>
    </source>
</evidence>
<organism evidence="7 8">
    <name type="scientific">Caulobacter vibrioides (strain NA1000 / CB15N)</name>
    <name type="common">Caulobacter crescentus</name>
    <dbReference type="NCBI Taxonomy" id="565050"/>
    <lineage>
        <taxon>Bacteria</taxon>
        <taxon>Pseudomonadati</taxon>
        <taxon>Pseudomonadota</taxon>
        <taxon>Alphaproteobacteria</taxon>
        <taxon>Caulobacterales</taxon>
        <taxon>Caulobacteraceae</taxon>
        <taxon>Caulobacter</taxon>
    </lineage>
</organism>
<dbReference type="GO" id="GO:0043190">
    <property type="term" value="C:ATP-binding cassette (ABC) transporter complex"/>
    <property type="evidence" value="ECO:0007669"/>
    <property type="project" value="InterPro"/>
</dbReference>
<feature type="transmembrane region" description="Helical" evidence="6">
    <location>
        <begin position="104"/>
        <end position="123"/>
    </location>
</feature>
<dbReference type="PANTHER" id="PTHR33529:SF2">
    <property type="entry name" value="LIPOPOLYSACCHARIDE EXPORT SYSTEM PERMEASE PROTEIN LPTG"/>
    <property type="match status" value="1"/>
</dbReference>
<feature type="transmembrane region" description="Helical" evidence="6">
    <location>
        <begin position="59"/>
        <end position="83"/>
    </location>
</feature>
<feature type="transmembrane region" description="Helical" evidence="6">
    <location>
        <begin position="310"/>
        <end position="328"/>
    </location>
</feature>
<evidence type="ECO:0000256" key="6">
    <source>
        <dbReference type="SAM" id="Phobius"/>
    </source>
</evidence>
<keyword evidence="3 6" id="KW-0812">Transmembrane</keyword>
<keyword evidence="5 6" id="KW-0472">Membrane</keyword>
<evidence type="ECO:0000313" key="8">
    <source>
        <dbReference type="Proteomes" id="UP000001364"/>
    </source>
</evidence>
<evidence type="ECO:0000256" key="3">
    <source>
        <dbReference type="ARBA" id="ARBA00022692"/>
    </source>
</evidence>
<comment type="subcellular location">
    <subcellularLocation>
        <location evidence="1">Cell membrane</location>
        <topology evidence="1">Multi-pass membrane protein</topology>
    </subcellularLocation>
</comment>
<dbReference type="PANTHER" id="PTHR33529">
    <property type="entry name" value="SLR0882 PROTEIN-RELATED"/>
    <property type="match status" value="1"/>
</dbReference>
<accession>A0A0H3C7C4</accession>
<name>A0A0H3C7C4_CAUVN</name>
<dbReference type="InterPro" id="IPR030923">
    <property type="entry name" value="LptG"/>
</dbReference>
<feature type="transmembrane region" description="Helical" evidence="6">
    <location>
        <begin position="340"/>
        <end position="364"/>
    </location>
</feature>
<dbReference type="PhylomeDB" id="A0A0H3C7C4"/>
<dbReference type="HOGENOM" id="CLU_028799_2_0_5"/>
<feature type="transmembrane region" description="Helical" evidence="6">
    <location>
        <begin position="285"/>
        <end position="303"/>
    </location>
</feature>
<dbReference type="OrthoDB" id="9798468at2"/>
<evidence type="ECO:0000256" key="1">
    <source>
        <dbReference type="ARBA" id="ARBA00004651"/>
    </source>
</evidence>
<dbReference type="PATRIC" id="fig|565050.3.peg.1737"/>
<dbReference type="SMR" id="A0A0H3C7C4"/>
<reference evidence="7 8" key="1">
    <citation type="journal article" date="2010" name="J. Bacteriol.">
        <title>The genetic basis of laboratory adaptation in Caulobacter crescentus.</title>
        <authorList>
            <person name="Marks M.E."/>
            <person name="Castro-Rojas C.M."/>
            <person name="Teiling C."/>
            <person name="Du L."/>
            <person name="Kapatral V."/>
            <person name="Walunas T.L."/>
            <person name="Crosson S."/>
        </authorList>
    </citation>
    <scope>NUCLEOTIDE SEQUENCE [LARGE SCALE GENOMIC DNA]</scope>
    <source>
        <strain evidence="8">NA1000 / CB15N</strain>
    </source>
</reference>
<dbReference type="GO" id="GO:0015920">
    <property type="term" value="P:lipopolysaccharide transport"/>
    <property type="evidence" value="ECO:0007669"/>
    <property type="project" value="TreeGrafter"/>
</dbReference>
<proteinExistence type="predicted"/>
<gene>
    <name evidence="7" type="ordered locus">CCNA_01761</name>
</gene>
<dbReference type="KEGG" id="ccs:CCNA_01761"/>
<keyword evidence="4 6" id="KW-1133">Transmembrane helix</keyword>
<dbReference type="RefSeq" id="WP_010919560.1">
    <property type="nucleotide sequence ID" value="NC_011916.1"/>
</dbReference>
<dbReference type="InterPro" id="IPR005495">
    <property type="entry name" value="LptG/LptF_permease"/>
</dbReference>
<dbReference type="RefSeq" id="YP_002517134.1">
    <property type="nucleotide sequence ID" value="NC_011916.1"/>
</dbReference>
<keyword evidence="2" id="KW-1003">Cell membrane</keyword>
<sequence>MMLTMGMLERYVLKRTMGALVGALAVLSAMVMLIAFVDIARNVGTRADASFLRLLYLTILQAPATILVLAPFIFLFGTMWAFVELNRRSELIAMRAAGISAWRFIMPAAASSFVIGLLTITLLNPLTTAMTAKFETERDRTMNGYLKEAPKGTWLRQGDDKTQIVIRARARELVDGSVRLRGVSLFVYTLNAKGVMDFTRRIEANEARLEPGFWRLSGVREATPGAGAIRSDSLSIPSNLDDRTASERFNTPQAVALWRLPATIQRTADAGFSAVPFKLRLQQDLATPLLFAAMSVLAAAFSLRLMRLGGLAMLAGSGVALGFGFFFFNELCSTLGRADVLAPFVAAWTPPTVALLVGFTLLCYTEDG</sequence>
<evidence type="ECO:0000256" key="2">
    <source>
        <dbReference type="ARBA" id="ARBA00022475"/>
    </source>
</evidence>